<dbReference type="SUPFAM" id="SSF144091">
    <property type="entry name" value="Rhomboid-like"/>
    <property type="match status" value="1"/>
</dbReference>
<dbReference type="GO" id="GO:0006508">
    <property type="term" value="P:proteolysis"/>
    <property type="evidence" value="ECO:0007669"/>
    <property type="project" value="UniProtKB-KW"/>
</dbReference>
<feature type="transmembrane region" description="Helical" evidence="7">
    <location>
        <begin position="96"/>
        <end position="115"/>
    </location>
</feature>
<dbReference type="EMBL" id="PZZN01000002">
    <property type="protein sequence ID" value="PTM46147.1"/>
    <property type="molecule type" value="Genomic_DNA"/>
</dbReference>
<comment type="subcellular location">
    <subcellularLocation>
        <location evidence="1">Membrane</location>
        <topology evidence="1">Multi-pass membrane protein</topology>
    </subcellularLocation>
</comment>
<keyword evidence="9" id="KW-0645">Protease</keyword>
<keyword evidence="3" id="KW-0997">Cell inner membrane</keyword>
<evidence type="ECO:0000256" key="1">
    <source>
        <dbReference type="ARBA" id="ARBA00004141"/>
    </source>
</evidence>
<dbReference type="Pfam" id="PF01694">
    <property type="entry name" value="Rhomboid"/>
    <property type="match status" value="1"/>
</dbReference>
<reference evidence="9 10" key="1">
    <citation type="submission" date="2018-04" db="EMBL/GenBank/DDBJ databases">
        <title>Genomic Encyclopedia of Type Strains, Phase III (KMG-III): the genomes of soil and plant-associated and newly described type strains.</title>
        <authorList>
            <person name="Whitman W."/>
        </authorList>
    </citation>
    <scope>NUCLEOTIDE SEQUENCE [LARGE SCALE GENOMIC DNA]</scope>
    <source>
        <strain evidence="9 10">NW12</strain>
    </source>
</reference>
<evidence type="ECO:0000259" key="8">
    <source>
        <dbReference type="Pfam" id="PF01694"/>
    </source>
</evidence>
<name>A0A2T4YRK0_9SPHN</name>
<feature type="transmembrane region" description="Helical" evidence="7">
    <location>
        <begin position="54"/>
        <end position="84"/>
    </location>
</feature>
<comment type="caution">
    <text evidence="9">The sequence shown here is derived from an EMBL/GenBank/DDBJ whole genome shotgun (WGS) entry which is preliminary data.</text>
</comment>
<feature type="transmembrane region" description="Helical" evidence="7">
    <location>
        <begin position="121"/>
        <end position="141"/>
    </location>
</feature>
<proteinExistence type="predicted"/>
<sequence length="216" mass="22435">MAFFETRATAIITIVTVVISGLLLVTGALPYWVVNAGFIPLRLTELGMAGGHDFAIPAWATPLTAALLHGGWAHLALNLVMLVYCGQFVERAIGTAQIVVLYIVGAYFAAAGQWVLDPRSIAPMVGASGAISAVVGAYALLYGERRARAIGPVPAGVVHVLWLAAAWIGIQLMMGVAGFGASVGANGSIAVGAHIGGFLAGLMLARPLLLWRYRTA</sequence>
<dbReference type="InterPro" id="IPR022764">
    <property type="entry name" value="Peptidase_S54_rhomboid_dom"/>
</dbReference>
<dbReference type="GO" id="GO:0016020">
    <property type="term" value="C:membrane"/>
    <property type="evidence" value="ECO:0007669"/>
    <property type="project" value="UniProtKB-SubCell"/>
</dbReference>
<dbReference type="Gene3D" id="1.20.1540.10">
    <property type="entry name" value="Rhomboid-like"/>
    <property type="match status" value="1"/>
</dbReference>
<dbReference type="InterPro" id="IPR035952">
    <property type="entry name" value="Rhomboid-like_sf"/>
</dbReference>
<dbReference type="PANTHER" id="PTHR43066:SF26">
    <property type="entry name" value="RHOMBOID PROTEASE GLPG"/>
    <property type="match status" value="1"/>
</dbReference>
<keyword evidence="6 7" id="KW-0472">Membrane</keyword>
<accession>A0A2T4YRK0</accession>
<keyword evidence="10" id="KW-1185">Reference proteome</keyword>
<feature type="transmembrane region" description="Helical" evidence="7">
    <location>
        <begin position="189"/>
        <end position="211"/>
    </location>
</feature>
<evidence type="ECO:0000256" key="6">
    <source>
        <dbReference type="ARBA" id="ARBA00023136"/>
    </source>
</evidence>
<keyword evidence="9" id="KW-0378">Hydrolase</keyword>
<dbReference type="GO" id="GO:0004252">
    <property type="term" value="F:serine-type endopeptidase activity"/>
    <property type="evidence" value="ECO:0007669"/>
    <property type="project" value="InterPro"/>
</dbReference>
<evidence type="ECO:0000256" key="4">
    <source>
        <dbReference type="ARBA" id="ARBA00022692"/>
    </source>
</evidence>
<keyword evidence="5 7" id="KW-1133">Transmembrane helix</keyword>
<evidence type="ECO:0000256" key="2">
    <source>
        <dbReference type="ARBA" id="ARBA00022475"/>
    </source>
</evidence>
<feature type="transmembrane region" description="Helical" evidence="7">
    <location>
        <begin position="12"/>
        <end position="34"/>
    </location>
</feature>
<organism evidence="9 10">
    <name type="scientific">Sphingomonas aerolata</name>
    <dbReference type="NCBI Taxonomy" id="185951"/>
    <lineage>
        <taxon>Bacteria</taxon>
        <taxon>Pseudomonadati</taxon>
        <taxon>Pseudomonadota</taxon>
        <taxon>Alphaproteobacteria</taxon>
        <taxon>Sphingomonadales</taxon>
        <taxon>Sphingomonadaceae</taxon>
        <taxon>Sphingomonas</taxon>
    </lineage>
</organism>
<dbReference type="Proteomes" id="UP000240996">
    <property type="component" value="Unassembled WGS sequence"/>
</dbReference>
<feature type="domain" description="Peptidase S54 rhomboid" evidence="8">
    <location>
        <begin position="61"/>
        <end position="208"/>
    </location>
</feature>
<dbReference type="RefSeq" id="WP_107932477.1">
    <property type="nucleotide sequence ID" value="NZ_PZZN01000002.1"/>
</dbReference>
<protein>
    <submittedName>
        <fullName evidence="9">Membrane associated rhomboid family serine protease</fullName>
    </submittedName>
</protein>
<dbReference type="AlphaFoldDB" id="A0A2T4YRK0"/>
<evidence type="ECO:0000256" key="5">
    <source>
        <dbReference type="ARBA" id="ARBA00022989"/>
    </source>
</evidence>
<keyword evidence="4 7" id="KW-0812">Transmembrane</keyword>
<evidence type="ECO:0000313" key="9">
    <source>
        <dbReference type="EMBL" id="PTM46147.1"/>
    </source>
</evidence>
<dbReference type="PANTHER" id="PTHR43066">
    <property type="entry name" value="RHOMBOID-RELATED PROTEIN"/>
    <property type="match status" value="1"/>
</dbReference>
<gene>
    <name evidence="9" type="ORF">C8J24_2387</name>
</gene>
<keyword evidence="2" id="KW-1003">Cell membrane</keyword>
<feature type="transmembrane region" description="Helical" evidence="7">
    <location>
        <begin position="153"/>
        <end position="177"/>
    </location>
</feature>
<evidence type="ECO:0000256" key="7">
    <source>
        <dbReference type="SAM" id="Phobius"/>
    </source>
</evidence>
<evidence type="ECO:0000313" key="10">
    <source>
        <dbReference type="Proteomes" id="UP000240996"/>
    </source>
</evidence>
<evidence type="ECO:0000256" key="3">
    <source>
        <dbReference type="ARBA" id="ARBA00022519"/>
    </source>
</evidence>